<keyword evidence="2" id="KW-0472">Membrane</keyword>
<dbReference type="AlphaFoldDB" id="A0A2T0XSW3"/>
<accession>A0A2T0XSW3</accession>
<keyword evidence="3" id="KW-0732">Signal</keyword>
<evidence type="ECO:0008006" key="6">
    <source>
        <dbReference type="Google" id="ProtNLM"/>
    </source>
</evidence>
<dbReference type="Proteomes" id="UP000252733">
    <property type="component" value="Unassembled WGS sequence"/>
</dbReference>
<comment type="caution">
    <text evidence="4">The sequence shown here is derived from an EMBL/GenBank/DDBJ whole genome shotgun (WGS) entry which is preliminary data.</text>
</comment>
<evidence type="ECO:0000256" key="3">
    <source>
        <dbReference type="SAM" id="SignalP"/>
    </source>
</evidence>
<keyword evidence="1" id="KW-0175">Coiled coil</keyword>
<organism evidence="4 5">
    <name type="scientific">Marinilabilia salmonicolor</name>
    <dbReference type="NCBI Taxonomy" id="989"/>
    <lineage>
        <taxon>Bacteria</taxon>
        <taxon>Pseudomonadati</taxon>
        <taxon>Bacteroidota</taxon>
        <taxon>Bacteroidia</taxon>
        <taxon>Marinilabiliales</taxon>
        <taxon>Marinilabiliaceae</taxon>
        <taxon>Marinilabilia</taxon>
    </lineage>
</organism>
<protein>
    <recommendedName>
        <fullName evidence="6">tRNA (Guanine-N1)-methyltransferase</fullName>
    </recommendedName>
</protein>
<evidence type="ECO:0000313" key="5">
    <source>
        <dbReference type="Proteomes" id="UP000252733"/>
    </source>
</evidence>
<dbReference type="RefSeq" id="WP_106151342.1">
    <property type="nucleotide sequence ID" value="NZ_PVTS01000001.1"/>
</dbReference>
<evidence type="ECO:0000256" key="1">
    <source>
        <dbReference type="SAM" id="Coils"/>
    </source>
</evidence>
<keyword evidence="2" id="KW-0812">Transmembrane</keyword>
<name>A0A2T0XSW3_9BACT</name>
<keyword evidence="5" id="KW-1185">Reference proteome</keyword>
<evidence type="ECO:0000313" key="4">
    <source>
        <dbReference type="EMBL" id="RCW39468.1"/>
    </source>
</evidence>
<feature type="coiled-coil region" evidence="1">
    <location>
        <begin position="72"/>
        <end position="113"/>
    </location>
</feature>
<reference evidence="4 5" key="1">
    <citation type="submission" date="2018-07" db="EMBL/GenBank/DDBJ databases">
        <title>Freshwater and sediment microbial communities from various areas in North America, analyzing microbe dynamics in response to fracking.</title>
        <authorList>
            <person name="Lamendella R."/>
        </authorList>
    </citation>
    <scope>NUCLEOTIDE SEQUENCE [LARGE SCALE GENOMIC DNA]</scope>
    <source>
        <strain evidence="4 5">160A</strain>
    </source>
</reference>
<feature type="signal peptide" evidence="3">
    <location>
        <begin position="1"/>
        <end position="22"/>
    </location>
</feature>
<dbReference type="Gene3D" id="1.20.5.340">
    <property type="match status" value="1"/>
</dbReference>
<gene>
    <name evidence="4" type="ORF">DFO77_101238</name>
</gene>
<dbReference type="EMBL" id="QPIZ01000001">
    <property type="protein sequence ID" value="RCW39468.1"/>
    <property type="molecule type" value="Genomic_DNA"/>
</dbReference>
<keyword evidence="2" id="KW-1133">Transmembrane helix</keyword>
<feature type="chain" id="PRO_5030056720" description="tRNA (Guanine-N1)-methyltransferase" evidence="3">
    <location>
        <begin position="23"/>
        <end position="201"/>
    </location>
</feature>
<dbReference type="OrthoDB" id="981213at2"/>
<feature type="transmembrane region" description="Helical" evidence="2">
    <location>
        <begin position="132"/>
        <end position="151"/>
    </location>
</feature>
<sequence length="201" mass="22991">MIKNKIAKILFIALITGTPINAQNEQNEATLDQGPVAGQFDYTIEKSSKYEEYRVVRTNWLYKLKSNVLDSLSSLETTIAEKETAIDSLKSEIKSINSNLENTQEKLDKAITQKDSIPFLGAELPKGQYNSIMWGLVLILAVGAAFLFLLFKRSHHLTGEMREKYSDLEKEYDAHRKRALEKEKTMARQHLNELNKLRGRD</sequence>
<dbReference type="STRING" id="1168289.GCA_000259075_01605"/>
<feature type="coiled-coil region" evidence="1">
    <location>
        <begin position="158"/>
        <end position="200"/>
    </location>
</feature>
<proteinExistence type="predicted"/>
<evidence type="ECO:0000256" key="2">
    <source>
        <dbReference type="SAM" id="Phobius"/>
    </source>
</evidence>